<dbReference type="InterPro" id="IPR010357">
    <property type="entry name" value="TXNDC17_dom"/>
</dbReference>
<evidence type="ECO:0000259" key="2">
    <source>
        <dbReference type="Pfam" id="PF06110"/>
    </source>
</evidence>
<dbReference type="EMBL" id="ML003977">
    <property type="protein sequence ID" value="RKP33362.1"/>
    <property type="molecule type" value="Genomic_DNA"/>
</dbReference>
<evidence type="ECO:0000313" key="3">
    <source>
        <dbReference type="EMBL" id="RKP33362.1"/>
    </source>
</evidence>
<sequence length="129" mass="14366">MRSIRIQTPDELHSQVEKALAASAHVFVLFFGREVPNTGNSWCPDCVIAEPHIRKQVSRLDNSVLIEYPVDRKTGGATTYWSSDKLNIRAIPTLVKCANPDGLTKEALVEDDCQDERNLAAFLGLDSRL</sequence>
<dbReference type="InterPro" id="IPR045108">
    <property type="entry name" value="TXNDC17-like"/>
</dbReference>
<dbReference type="PANTHER" id="PTHR12452">
    <property type="entry name" value="42-9-9 PROTEIN-RELATED"/>
    <property type="match status" value="1"/>
</dbReference>
<evidence type="ECO:0000313" key="4">
    <source>
        <dbReference type="Proteomes" id="UP000268162"/>
    </source>
</evidence>
<feature type="domain" description="Thioredoxin" evidence="2">
    <location>
        <begin position="10"/>
        <end position="110"/>
    </location>
</feature>
<dbReference type="Gene3D" id="3.40.30.10">
    <property type="entry name" value="Glutaredoxin"/>
    <property type="match status" value="1"/>
</dbReference>
<dbReference type="PANTHER" id="PTHR12452:SF0">
    <property type="entry name" value="THIOREDOXIN DOMAIN-CONTAINING PROTEIN 17"/>
    <property type="match status" value="1"/>
</dbReference>
<dbReference type="STRING" id="215637.A0A4P9ZLA8"/>
<accession>A0A4P9ZLA8</accession>
<keyword evidence="4" id="KW-1185">Reference proteome</keyword>
<proteinExistence type="inferred from homology"/>
<dbReference type="GO" id="GO:0005829">
    <property type="term" value="C:cytosol"/>
    <property type="evidence" value="ECO:0007669"/>
    <property type="project" value="TreeGrafter"/>
</dbReference>
<dbReference type="GO" id="GO:0047134">
    <property type="term" value="F:protein-disulfide reductase [NAD(P)H] activity"/>
    <property type="evidence" value="ECO:0007669"/>
    <property type="project" value="InterPro"/>
</dbReference>
<dbReference type="InterPro" id="IPR036249">
    <property type="entry name" value="Thioredoxin-like_sf"/>
</dbReference>
<dbReference type="Pfam" id="PF06110">
    <property type="entry name" value="TXD17-like_Trx"/>
    <property type="match status" value="1"/>
</dbReference>
<reference evidence="4" key="1">
    <citation type="journal article" date="2018" name="Nat. Microbiol.">
        <title>Leveraging single-cell genomics to expand the fungal tree of life.</title>
        <authorList>
            <person name="Ahrendt S.R."/>
            <person name="Quandt C.A."/>
            <person name="Ciobanu D."/>
            <person name="Clum A."/>
            <person name="Salamov A."/>
            <person name="Andreopoulos B."/>
            <person name="Cheng J.F."/>
            <person name="Woyke T."/>
            <person name="Pelin A."/>
            <person name="Henrissat B."/>
            <person name="Reynolds N.K."/>
            <person name="Benny G.L."/>
            <person name="Smith M.E."/>
            <person name="James T.Y."/>
            <person name="Grigoriev I.V."/>
        </authorList>
    </citation>
    <scope>NUCLEOTIDE SEQUENCE [LARGE SCALE GENOMIC DNA]</scope>
    <source>
        <strain evidence="4">RSA 468</strain>
    </source>
</reference>
<evidence type="ECO:0000256" key="1">
    <source>
        <dbReference type="ARBA" id="ARBA00008987"/>
    </source>
</evidence>
<protein>
    <recommendedName>
        <fullName evidence="2">Thioredoxin domain-containing protein</fullName>
    </recommendedName>
</protein>
<dbReference type="Proteomes" id="UP000268162">
    <property type="component" value="Unassembled WGS sequence"/>
</dbReference>
<gene>
    <name evidence="3" type="ORF">BJ085DRAFT_40367</name>
</gene>
<comment type="similarity">
    <text evidence="1">Belongs to the thioredoxin family.</text>
</comment>
<dbReference type="SUPFAM" id="SSF52833">
    <property type="entry name" value="Thioredoxin-like"/>
    <property type="match status" value="1"/>
</dbReference>
<name>A0A4P9ZLA8_9FUNG</name>
<dbReference type="AlphaFoldDB" id="A0A4P9ZLA8"/>
<organism evidence="3 4">
    <name type="scientific">Dimargaris cristalligena</name>
    <dbReference type="NCBI Taxonomy" id="215637"/>
    <lineage>
        <taxon>Eukaryota</taxon>
        <taxon>Fungi</taxon>
        <taxon>Fungi incertae sedis</taxon>
        <taxon>Zoopagomycota</taxon>
        <taxon>Kickxellomycotina</taxon>
        <taxon>Dimargaritomycetes</taxon>
        <taxon>Dimargaritales</taxon>
        <taxon>Dimargaritaceae</taxon>
        <taxon>Dimargaris</taxon>
    </lineage>
</organism>